<accession>A0A2A7MS71</accession>
<feature type="transmembrane region" description="Helical" evidence="6">
    <location>
        <begin position="144"/>
        <end position="163"/>
    </location>
</feature>
<dbReference type="GO" id="GO:1900753">
    <property type="term" value="P:doxorubicin transport"/>
    <property type="evidence" value="ECO:0007669"/>
    <property type="project" value="InterPro"/>
</dbReference>
<comment type="subcellular location">
    <subcellularLocation>
        <location evidence="6">Cell membrane</location>
        <topology evidence="6">Multi-pass membrane protein</topology>
    </subcellularLocation>
    <subcellularLocation>
        <location evidence="1">Membrane</location>
        <topology evidence="1">Multi-pass membrane protein</topology>
    </subcellularLocation>
</comment>
<protein>
    <recommendedName>
        <fullName evidence="6">Transport permease protein</fullName>
    </recommendedName>
</protein>
<dbReference type="AlphaFoldDB" id="A0A2A7MS71"/>
<keyword evidence="3 6" id="KW-1133">Transmembrane helix</keyword>
<dbReference type="InterPro" id="IPR004377">
    <property type="entry name" value="ABC_transpt_DrrB/DrrC"/>
</dbReference>
<name>A0A2A7MS71_MYCAG</name>
<dbReference type="GO" id="GO:0046677">
    <property type="term" value="P:response to antibiotic"/>
    <property type="evidence" value="ECO:0007669"/>
    <property type="project" value="UniProtKB-KW"/>
</dbReference>
<evidence type="ECO:0000313" key="9">
    <source>
        <dbReference type="Proteomes" id="UP000220914"/>
    </source>
</evidence>
<dbReference type="InterPro" id="IPR013525">
    <property type="entry name" value="ABC2_TM"/>
</dbReference>
<evidence type="ECO:0000256" key="1">
    <source>
        <dbReference type="ARBA" id="ARBA00004141"/>
    </source>
</evidence>
<dbReference type="PROSITE" id="PS51012">
    <property type="entry name" value="ABC_TM2"/>
    <property type="match status" value="1"/>
</dbReference>
<dbReference type="PANTHER" id="PTHR43027:SF1">
    <property type="entry name" value="DOXORUBICIN RESISTANCE ABC TRANSPORTER PERMEASE PROTEIN DRRC-RELATED"/>
    <property type="match status" value="1"/>
</dbReference>
<dbReference type="Pfam" id="PF01061">
    <property type="entry name" value="ABC2_membrane"/>
    <property type="match status" value="1"/>
</dbReference>
<evidence type="ECO:0000313" key="8">
    <source>
        <dbReference type="EMBL" id="PEG34524.1"/>
    </source>
</evidence>
<dbReference type="InterPro" id="IPR000412">
    <property type="entry name" value="ABC_2_transport"/>
</dbReference>
<comment type="caution">
    <text evidence="8">The sequence shown here is derived from an EMBL/GenBank/DDBJ whole genome shotgun (WGS) entry which is preliminary data.</text>
</comment>
<sequence length="288" mass="31326">MVVTHQNQNGAVITVAEVAVVRHKHRCAPAENSVGQLLRHTWVFTGRLLRRWIRDRTTLFESLFMPIALLVTLNIVLGRGISDLTGRSALYGSVPLVAMVAAMSGSMVGGIALMRERSDGLLSRLWVLPVHRAAGPVSRLAADAVRILVTTAIILCAGIILGFRFRQGILPSLAWLFVPIAFGVAFTAVVVTLALYAANTIVIEGTEVIWGLLMFFSVGFVPLEQYPRWLQPVVEHQPVSYSIETMRGLSVGGPVLAPMVAMMLWSAALVALCALPMAVGYRRASMRE</sequence>
<organism evidence="8 9">
    <name type="scientific">Mycolicibacterium agri</name>
    <name type="common">Mycobacterium agri</name>
    <dbReference type="NCBI Taxonomy" id="36811"/>
    <lineage>
        <taxon>Bacteria</taxon>
        <taxon>Bacillati</taxon>
        <taxon>Actinomycetota</taxon>
        <taxon>Actinomycetes</taxon>
        <taxon>Mycobacteriales</taxon>
        <taxon>Mycobacteriaceae</taxon>
        <taxon>Mycolicibacterium</taxon>
    </lineage>
</organism>
<feature type="transmembrane region" description="Helical" evidence="6">
    <location>
        <begin position="57"/>
        <end position="77"/>
    </location>
</feature>
<evidence type="ECO:0000256" key="6">
    <source>
        <dbReference type="RuleBase" id="RU361157"/>
    </source>
</evidence>
<dbReference type="RefSeq" id="WP_097942811.1">
    <property type="nucleotide sequence ID" value="NZ_BLKS01000002.1"/>
</dbReference>
<dbReference type="Proteomes" id="UP000220914">
    <property type="component" value="Unassembled WGS sequence"/>
</dbReference>
<feature type="transmembrane region" description="Helical" evidence="6">
    <location>
        <begin position="208"/>
        <end position="226"/>
    </location>
</feature>
<comment type="similarity">
    <text evidence="6">Belongs to the ABC-2 integral membrane protein family.</text>
</comment>
<dbReference type="GO" id="GO:0043190">
    <property type="term" value="C:ATP-binding cassette (ABC) transporter complex"/>
    <property type="evidence" value="ECO:0007669"/>
    <property type="project" value="InterPro"/>
</dbReference>
<keyword evidence="5" id="KW-0046">Antibiotic resistance</keyword>
<proteinExistence type="inferred from homology"/>
<dbReference type="PANTHER" id="PTHR43027">
    <property type="entry name" value="DOXORUBICIN RESISTANCE ABC TRANSPORTER PERMEASE PROTEIN DRRC-RELATED"/>
    <property type="match status" value="1"/>
</dbReference>
<reference evidence="8 9" key="1">
    <citation type="submission" date="2017-10" db="EMBL/GenBank/DDBJ databases">
        <title>The new phylogeny of genus Mycobacterium.</title>
        <authorList>
            <person name="Tortoli E."/>
            <person name="Trovato A."/>
            <person name="Cirillo D.M."/>
        </authorList>
    </citation>
    <scope>NUCLEOTIDE SEQUENCE [LARGE SCALE GENOMIC DNA]</scope>
    <source>
        <strain evidence="8 9">CCUG37673</strain>
    </source>
</reference>
<dbReference type="GO" id="GO:0140359">
    <property type="term" value="F:ABC-type transporter activity"/>
    <property type="evidence" value="ECO:0007669"/>
    <property type="project" value="InterPro"/>
</dbReference>
<dbReference type="GO" id="GO:0043215">
    <property type="term" value="P:daunorubicin transport"/>
    <property type="evidence" value="ECO:0007669"/>
    <property type="project" value="InterPro"/>
</dbReference>
<feature type="transmembrane region" description="Helical" evidence="6">
    <location>
        <begin position="89"/>
        <end position="114"/>
    </location>
</feature>
<evidence type="ECO:0000259" key="7">
    <source>
        <dbReference type="PROSITE" id="PS51012"/>
    </source>
</evidence>
<gene>
    <name evidence="8" type="ORF">CQY20_25215</name>
</gene>
<keyword evidence="4 6" id="KW-0472">Membrane</keyword>
<evidence type="ECO:0000256" key="4">
    <source>
        <dbReference type="ARBA" id="ARBA00023136"/>
    </source>
</evidence>
<evidence type="ECO:0000256" key="5">
    <source>
        <dbReference type="ARBA" id="ARBA00023251"/>
    </source>
</evidence>
<dbReference type="InterPro" id="IPR047817">
    <property type="entry name" value="ABC2_TM_bact-type"/>
</dbReference>
<dbReference type="EMBL" id="PDCP01000062">
    <property type="protein sequence ID" value="PEG34524.1"/>
    <property type="molecule type" value="Genomic_DNA"/>
</dbReference>
<keyword evidence="6" id="KW-1003">Cell membrane</keyword>
<evidence type="ECO:0000256" key="3">
    <source>
        <dbReference type="ARBA" id="ARBA00022989"/>
    </source>
</evidence>
<dbReference type="InterPro" id="IPR052902">
    <property type="entry name" value="ABC-2_transporter"/>
</dbReference>
<feature type="transmembrane region" description="Helical" evidence="6">
    <location>
        <begin position="255"/>
        <end position="279"/>
    </location>
</feature>
<dbReference type="NCBIfam" id="TIGR00025">
    <property type="entry name" value="Mtu_efflux"/>
    <property type="match status" value="1"/>
</dbReference>
<keyword evidence="2 6" id="KW-0812">Transmembrane</keyword>
<dbReference type="OrthoDB" id="26267at2"/>
<evidence type="ECO:0000256" key="2">
    <source>
        <dbReference type="ARBA" id="ARBA00022692"/>
    </source>
</evidence>
<dbReference type="PIRSF" id="PIRSF006648">
    <property type="entry name" value="DrrB"/>
    <property type="match status" value="1"/>
</dbReference>
<feature type="domain" description="ABC transmembrane type-2" evidence="7">
    <location>
        <begin position="57"/>
        <end position="284"/>
    </location>
</feature>
<feature type="transmembrane region" description="Helical" evidence="6">
    <location>
        <begin position="175"/>
        <end position="196"/>
    </location>
</feature>
<keyword evidence="9" id="KW-1185">Reference proteome</keyword>
<keyword evidence="6" id="KW-0813">Transport</keyword>